<dbReference type="Proteomes" id="UP000061587">
    <property type="component" value="Chromosome"/>
</dbReference>
<evidence type="ECO:0000313" key="3">
    <source>
        <dbReference type="EMBL" id="ALK85792.1"/>
    </source>
</evidence>
<dbReference type="InterPro" id="IPR024534">
    <property type="entry name" value="JetD_C"/>
</dbReference>
<organism evidence="3 4">
    <name type="scientific">Phocaeicola vulgatus</name>
    <name type="common">Bacteroides vulgatus</name>
    <dbReference type="NCBI Taxonomy" id="821"/>
    <lineage>
        <taxon>Bacteria</taxon>
        <taxon>Pseudomonadati</taxon>
        <taxon>Bacteroidota</taxon>
        <taxon>Bacteroidia</taxon>
        <taxon>Bacteroidales</taxon>
        <taxon>Bacteroidaceae</taxon>
        <taxon>Phocaeicola</taxon>
    </lineage>
</organism>
<feature type="domain" description="DUF3322" evidence="2">
    <location>
        <begin position="2"/>
        <end position="165"/>
    </location>
</feature>
<sequence>MRSVVAGSEFEPIVIPCDKKASASMDEYQRELTDIRSQSKEVKGFGYTIEWKTVKTKALGEQDLPERVLFESASDIERFLQKCGEVSQFRKDVAMLLDEFPQLRSWVERYPLKVVENASFWSDLLKVLRYFVANPCPRLYIRELPIEVHTKFIERNKGVLRELLDIVIVEHVCSDEKVFEKRFGLRYDESWVRIRVLEASIANEYFSGVDDLTMPQSQFCALSLPVQKVFVVENKINFLTFPKLAGSLLIWGHGFTIGILKSVPFMRHASLYYWGDIDAQGFEILSQFRSYFPQTQSLLMDRTTFDTYFEGDKGTPSNVSKPLHLTPAEAALYDHVKFHNLRLEQEKIPQKCINNIFNSLLKNGQVISEV</sequence>
<dbReference type="AlphaFoldDB" id="A0A0P0M4H7"/>
<feature type="domain" description="Wadjet protein JetD C-terminal" evidence="1">
    <location>
        <begin position="184"/>
        <end position="354"/>
    </location>
</feature>
<evidence type="ECO:0008006" key="5">
    <source>
        <dbReference type="Google" id="ProtNLM"/>
    </source>
</evidence>
<reference evidence="4" key="1">
    <citation type="submission" date="2015-10" db="EMBL/GenBank/DDBJ databases">
        <title>Extensive mobilome-driven genome diversification in gut-associated Bacteroides vulgatus mpk.</title>
        <authorList>
            <person name="Beier S."/>
            <person name="Lange A."/>
            <person name="Huson D.H."/>
            <person name="Frick J.-S."/>
            <person name="Autenrieth I.B."/>
        </authorList>
    </citation>
    <scope>NUCLEOTIDE SEQUENCE [LARGE SCALE GENOMIC DNA]</scope>
    <source>
        <strain evidence="4">mpk</strain>
    </source>
</reference>
<evidence type="ECO:0000259" key="2">
    <source>
        <dbReference type="Pfam" id="PF11795"/>
    </source>
</evidence>
<dbReference type="Pfam" id="PF11795">
    <property type="entry name" value="DUF3322"/>
    <property type="match status" value="1"/>
</dbReference>
<accession>A0A0P0M4H7</accession>
<proteinExistence type="predicted"/>
<protein>
    <recommendedName>
        <fullName evidence="5">Wadjet protein JetD C-terminal domain-containing protein</fullName>
    </recommendedName>
</protein>
<name>A0A0P0M4H7_PHOVU</name>
<evidence type="ECO:0000313" key="4">
    <source>
        <dbReference type="Proteomes" id="UP000061587"/>
    </source>
</evidence>
<evidence type="ECO:0000259" key="1">
    <source>
        <dbReference type="Pfam" id="PF09983"/>
    </source>
</evidence>
<gene>
    <name evidence="3" type="ORF">BvMPK_3222</name>
</gene>
<dbReference type="Pfam" id="PF09983">
    <property type="entry name" value="JetD_C"/>
    <property type="match status" value="1"/>
</dbReference>
<dbReference type="InterPro" id="IPR024537">
    <property type="entry name" value="DUF3322"/>
</dbReference>
<dbReference type="EMBL" id="CP013020">
    <property type="protein sequence ID" value="ALK85792.1"/>
    <property type="molecule type" value="Genomic_DNA"/>
</dbReference>
<reference evidence="3 4" key="2">
    <citation type="journal article" date="2016" name="Genome Biol. Evol.">
        <title>Extensive mobilome-driven genome diversification in mouse gut-associated Bacteroides vulgatus mpk.</title>
        <authorList>
            <person name="Lange A."/>
            <person name="Beier S."/>
            <person name="Steimle A."/>
            <person name="Autenrieth I.B."/>
            <person name="Huson D.H."/>
            <person name="Frick J.S."/>
        </authorList>
    </citation>
    <scope>NUCLEOTIDE SEQUENCE [LARGE SCALE GENOMIC DNA]</scope>
    <source>
        <strain evidence="4">mpk</strain>
    </source>
</reference>
<dbReference type="PATRIC" id="fig|821.40.peg.3866"/>